<feature type="region of interest" description="Disordered" evidence="2">
    <location>
        <begin position="1"/>
        <end position="23"/>
    </location>
</feature>
<accession>A0ABV7LA56</accession>
<dbReference type="PANTHER" id="PTHR10625:SF10">
    <property type="entry name" value="HISTONE DEACETYLASE HDAC1"/>
    <property type="match status" value="1"/>
</dbReference>
<dbReference type="SUPFAM" id="SSF52768">
    <property type="entry name" value="Arginase/deacetylase"/>
    <property type="match status" value="1"/>
</dbReference>
<dbReference type="InterPro" id="IPR000286">
    <property type="entry name" value="HDACs"/>
</dbReference>
<dbReference type="Proteomes" id="UP001595528">
    <property type="component" value="Unassembled WGS sequence"/>
</dbReference>
<evidence type="ECO:0000313" key="5">
    <source>
        <dbReference type="Proteomes" id="UP001595528"/>
    </source>
</evidence>
<protein>
    <submittedName>
        <fullName evidence="4">Histone deacetylase family protein</fullName>
    </submittedName>
</protein>
<gene>
    <name evidence="4" type="ORF">ACFOGJ_30240</name>
</gene>
<dbReference type="Pfam" id="PF00850">
    <property type="entry name" value="Hist_deacetyl"/>
    <property type="match status" value="1"/>
</dbReference>
<dbReference type="RefSeq" id="WP_379907065.1">
    <property type="nucleotide sequence ID" value="NZ_JBHRTR010000054.1"/>
</dbReference>
<evidence type="ECO:0000256" key="1">
    <source>
        <dbReference type="ARBA" id="ARBA00005947"/>
    </source>
</evidence>
<name>A0ABV7LA56_9PROT</name>
<evidence type="ECO:0000259" key="3">
    <source>
        <dbReference type="Pfam" id="PF00850"/>
    </source>
</evidence>
<sequence>MTTLLFSHQDCLEHNPGPGHPERPDRLRAVLAALEGPGFEALERRDAPLAELAQIARVHPEDFIRNLLDSVPAEGQVAIDMDTAMSPGSGQAALRAAGAVCAAVDAVMGGAARNAFCAVRPPGHHAEPERSMGFCLFNNVAIGAAQARAAWGAGKVAVVDFDVHHGNGTQAAFAADPALFYASTHQWPLYPGTGRPDERGCGNILNAVLPPGAGSDRFRAAMTDQVLPALDAFAPDLVMISAGFDAHTGDPLAELDLQDADYGWATAELCGLASRHAGARLVSVLEGGYSLSALGSAAREHVAALIHAPAPA</sequence>
<keyword evidence="5" id="KW-1185">Reference proteome</keyword>
<feature type="domain" description="Histone deacetylase" evidence="3">
    <location>
        <begin position="20"/>
        <end position="305"/>
    </location>
</feature>
<evidence type="ECO:0000256" key="2">
    <source>
        <dbReference type="SAM" id="MobiDB-lite"/>
    </source>
</evidence>
<dbReference type="EMBL" id="JBHRTR010000054">
    <property type="protein sequence ID" value="MFC3231566.1"/>
    <property type="molecule type" value="Genomic_DNA"/>
</dbReference>
<dbReference type="PRINTS" id="PR01270">
    <property type="entry name" value="HDASUPER"/>
</dbReference>
<dbReference type="InterPro" id="IPR023801">
    <property type="entry name" value="His_deacetylse_dom"/>
</dbReference>
<evidence type="ECO:0000313" key="4">
    <source>
        <dbReference type="EMBL" id="MFC3231566.1"/>
    </source>
</evidence>
<dbReference type="Gene3D" id="3.40.800.20">
    <property type="entry name" value="Histone deacetylase domain"/>
    <property type="match status" value="1"/>
</dbReference>
<dbReference type="InterPro" id="IPR037138">
    <property type="entry name" value="His_deacetylse_dom_sf"/>
</dbReference>
<dbReference type="CDD" id="cd11599">
    <property type="entry name" value="HDAC_classII_2"/>
    <property type="match status" value="1"/>
</dbReference>
<proteinExistence type="inferred from homology"/>
<organism evidence="4 5">
    <name type="scientific">Marinibaculum pumilum</name>
    <dbReference type="NCBI Taxonomy" id="1766165"/>
    <lineage>
        <taxon>Bacteria</taxon>
        <taxon>Pseudomonadati</taxon>
        <taxon>Pseudomonadota</taxon>
        <taxon>Alphaproteobacteria</taxon>
        <taxon>Rhodospirillales</taxon>
        <taxon>Rhodospirillaceae</taxon>
        <taxon>Marinibaculum</taxon>
    </lineage>
</organism>
<comment type="caution">
    <text evidence="4">The sequence shown here is derived from an EMBL/GenBank/DDBJ whole genome shotgun (WGS) entry which is preliminary data.</text>
</comment>
<dbReference type="InterPro" id="IPR023696">
    <property type="entry name" value="Ureohydrolase_dom_sf"/>
</dbReference>
<reference evidence="5" key="1">
    <citation type="journal article" date="2019" name="Int. J. Syst. Evol. Microbiol.">
        <title>The Global Catalogue of Microorganisms (GCM) 10K type strain sequencing project: providing services to taxonomists for standard genome sequencing and annotation.</title>
        <authorList>
            <consortium name="The Broad Institute Genomics Platform"/>
            <consortium name="The Broad Institute Genome Sequencing Center for Infectious Disease"/>
            <person name="Wu L."/>
            <person name="Ma J."/>
        </authorList>
    </citation>
    <scope>NUCLEOTIDE SEQUENCE [LARGE SCALE GENOMIC DNA]</scope>
    <source>
        <strain evidence="5">KCTC 42964</strain>
    </source>
</reference>
<dbReference type="PANTHER" id="PTHR10625">
    <property type="entry name" value="HISTONE DEACETYLASE HDAC1-RELATED"/>
    <property type="match status" value="1"/>
</dbReference>
<comment type="similarity">
    <text evidence="1">Belongs to the histone deacetylase family.</text>
</comment>